<dbReference type="PANTHER" id="PTHR43179">
    <property type="entry name" value="RHAMNOSYLTRANSFERASE WBBL"/>
    <property type="match status" value="1"/>
</dbReference>
<dbReference type="EMBL" id="LBTI01000035">
    <property type="protein sequence ID" value="KKQ36857.1"/>
    <property type="molecule type" value="Genomic_DNA"/>
</dbReference>
<dbReference type="InterPro" id="IPR029044">
    <property type="entry name" value="Nucleotide-diphossugar_trans"/>
</dbReference>
<dbReference type="STRING" id="1618545.US53_C0035G0010"/>
<evidence type="ECO:0000259" key="1">
    <source>
        <dbReference type="Pfam" id="PF00535"/>
    </source>
</evidence>
<dbReference type="AlphaFoldDB" id="A0A0G0H3X0"/>
<gene>
    <name evidence="2" type="ORF">US53_C0035G0010</name>
</gene>
<dbReference type="GO" id="GO:0016740">
    <property type="term" value="F:transferase activity"/>
    <property type="evidence" value="ECO:0007669"/>
    <property type="project" value="UniProtKB-KW"/>
</dbReference>
<dbReference type="PANTHER" id="PTHR43179:SF7">
    <property type="entry name" value="RHAMNOSYLTRANSFERASE WBBL"/>
    <property type="match status" value="1"/>
</dbReference>
<feature type="domain" description="Glycosyltransferase 2-like" evidence="1">
    <location>
        <begin position="7"/>
        <end position="125"/>
    </location>
</feature>
<dbReference type="Pfam" id="PF00535">
    <property type="entry name" value="Glycos_transf_2"/>
    <property type="match status" value="1"/>
</dbReference>
<protein>
    <submittedName>
        <fullName evidence="2">Glycosyltransferase</fullName>
    </submittedName>
</protein>
<dbReference type="Gene3D" id="3.90.550.10">
    <property type="entry name" value="Spore Coat Polysaccharide Biosynthesis Protein SpsA, Chain A"/>
    <property type="match status" value="1"/>
</dbReference>
<reference evidence="2 3" key="1">
    <citation type="journal article" date="2015" name="Nature">
        <title>rRNA introns, odd ribosomes, and small enigmatic genomes across a large radiation of phyla.</title>
        <authorList>
            <person name="Brown C.T."/>
            <person name="Hug L.A."/>
            <person name="Thomas B.C."/>
            <person name="Sharon I."/>
            <person name="Castelle C.J."/>
            <person name="Singh A."/>
            <person name="Wilkins M.J."/>
            <person name="Williams K.H."/>
            <person name="Banfield J.F."/>
        </authorList>
    </citation>
    <scope>NUCLEOTIDE SEQUENCE [LARGE SCALE GENOMIC DNA]</scope>
</reference>
<dbReference type="InterPro" id="IPR001173">
    <property type="entry name" value="Glyco_trans_2-like"/>
</dbReference>
<comment type="caution">
    <text evidence="2">The sequence shown here is derived from an EMBL/GenBank/DDBJ whole genome shotgun (WGS) entry which is preliminary data.</text>
</comment>
<dbReference type="SUPFAM" id="SSF53448">
    <property type="entry name" value="Nucleotide-diphospho-sugar transferases"/>
    <property type="match status" value="1"/>
</dbReference>
<keyword evidence="2" id="KW-0808">Transferase</keyword>
<dbReference type="Proteomes" id="UP000034591">
    <property type="component" value="Unassembled WGS sequence"/>
</dbReference>
<proteinExistence type="predicted"/>
<name>A0A0G0H3X0_9BACT</name>
<sequence length="307" mass="35331">MKKQDITVILLSYNTKKITETCIIKLKKSKDFCEKKLGNKIKVIVVDQGSKDGSALVIKNKFNWVNVLSLSENLGFAKGNNLAMRQVRSPYILLINSDTFLNKDTLYKVLKNMDENPNIDMLQVGFRYANGGFEPCGGYLPNPLNTILRFFEVDILLYNIGLIKPIPVMGFSFYAKDREMEWISGAFMFLKSQVFEKTKGFDENIFFYGEDFEWCKRIKDAGFRIQYTSKIWVTHLSGASTHNENGSSYIKQLKGYLYYHEKYFPKYHGAVKSALILSLSLKTVLFAVLDNAKARVYKEILRESLKL</sequence>
<organism evidence="2 3">
    <name type="scientific">Candidatus Woesebacteria bacterium GW2011_GWA1_37_7</name>
    <dbReference type="NCBI Taxonomy" id="1618545"/>
    <lineage>
        <taxon>Bacteria</taxon>
        <taxon>Candidatus Woeseibacteriota</taxon>
    </lineage>
</organism>
<dbReference type="CDD" id="cd04186">
    <property type="entry name" value="GT_2_like_c"/>
    <property type="match status" value="1"/>
</dbReference>
<accession>A0A0G0H3X0</accession>
<evidence type="ECO:0000313" key="2">
    <source>
        <dbReference type="EMBL" id="KKQ36857.1"/>
    </source>
</evidence>
<evidence type="ECO:0000313" key="3">
    <source>
        <dbReference type="Proteomes" id="UP000034591"/>
    </source>
</evidence>